<evidence type="ECO:0000313" key="2">
    <source>
        <dbReference type="Proteomes" id="UP000317940"/>
    </source>
</evidence>
<keyword evidence="2" id="KW-1185">Reference proteome</keyword>
<organism evidence="1 2">
    <name type="scientific">Kitasatospora viridis</name>
    <dbReference type="NCBI Taxonomy" id="281105"/>
    <lineage>
        <taxon>Bacteria</taxon>
        <taxon>Bacillati</taxon>
        <taxon>Actinomycetota</taxon>
        <taxon>Actinomycetes</taxon>
        <taxon>Kitasatosporales</taxon>
        <taxon>Streptomycetaceae</taxon>
        <taxon>Kitasatospora</taxon>
    </lineage>
</organism>
<sequence length="200" mass="21367">MHSAVTALEPAAGADWTVLAGGLEWDCWETMEHMADALFGYALQLGPSKPPLDHWVHLAWQRDRPAAPPSAFRVEREAGAGALLEAVEAAGAVLVAMVRTVAPDVRAFHSYGVSDPAGFAAMGIVEALVHVDDVARGLGIEWAPPAGPCARALARLFPEVEVEVADDPWVALRWATGRGELPGRPGLRQFEQWHSAPLGD</sequence>
<reference evidence="1 2" key="1">
    <citation type="submission" date="2019-06" db="EMBL/GenBank/DDBJ databases">
        <title>Sequencing the genomes of 1000 actinobacteria strains.</title>
        <authorList>
            <person name="Klenk H.-P."/>
        </authorList>
    </citation>
    <scope>NUCLEOTIDE SEQUENCE [LARGE SCALE GENOMIC DNA]</scope>
    <source>
        <strain evidence="1 2">DSM 44826</strain>
    </source>
</reference>
<comment type="caution">
    <text evidence="1">The sequence shown here is derived from an EMBL/GenBank/DDBJ whole genome shotgun (WGS) entry which is preliminary data.</text>
</comment>
<dbReference type="AlphaFoldDB" id="A0A561UBJ7"/>
<accession>A0A561UBJ7</accession>
<dbReference type="EMBL" id="VIWT01000001">
    <property type="protein sequence ID" value="TWF96737.1"/>
    <property type="molecule type" value="Genomic_DNA"/>
</dbReference>
<evidence type="ECO:0000313" key="1">
    <source>
        <dbReference type="EMBL" id="TWF96737.1"/>
    </source>
</evidence>
<protein>
    <recommendedName>
        <fullName evidence="3">Mycothiol maleylpyruvate isomerase-like protein</fullName>
    </recommendedName>
</protein>
<proteinExistence type="predicted"/>
<gene>
    <name evidence="1" type="ORF">FHX73_11509</name>
</gene>
<name>A0A561UBJ7_9ACTN</name>
<evidence type="ECO:0008006" key="3">
    <source>
        <dbReference type="Google" id="ProtNLM"/>
    </source>
</evidence>
<dbReference type="Proteomes" id="UP000317940">
    <property type="component" value="Unassembled WGS sequence"/>
</dbReference>